<dbReference type="GO" id="GO:0000796">
    <property type="term" value="C:condensin complex"/>
    <property type="evidence" value="ECO:0007669"/>
    <property type="project" value="TreeGrafter"/>
</dbReference>
<evidence type="ECO:0000313" key="3">
    <source>
        <dbReference type="EMBL" id="OSS49395.1"/>
    </source>
</evidence>
<dbReference type="STRING" id="105696.A0A1Y2LZS2"/>
<feature type="compositionally biased region" description="Acidic residues" evidence="2">
    <location>
        <begin position="563"/>
        <end position="573"/>
    </location>
</feature>
<feature type="compositionally biased region" description="Basic and acidic residues" evidence="2">
    <location>
        <begin position="401"/>
        <end position="411"/>
    </location>
</feature>
<proteinExistence type="predicted"/>
<dbReference type="OMA" id="HWSANAS"/>
<name>A0A1Y2LZS2_EPING</name>
<reference evidence="3 4" key="1">
    <citation type="journal article" date="2017" name="Genome Announc.">
        <title>Genome sequence of the saprophytic ascomycete Epicoccum nigrum ICMP 19927 strain isolated from New Zealand.</title>
        <authorList>
            <person name="Fokin M."/>
            <person name="Fleetwood D."/>
            <person name="Weir B.S."/>
            <person name="Villas-Boas S.G."/>
        </authorList>
    </citation>
    <scope>NUCLEOTIDE SEQUENCE [LARGE SCALE GENOMIC DNA]</scope>
    <source>
        <strain evidence="3 4">ICMP 19927</strain>
    </source>
</reference>
<dbReference type="PANTHER" id="PTHR43941:SF1">
    <property type="entry name" value="STRUCTURAL MAINTENANCE OF CHROMOSOMES PROTEIN 2"/>
    <property type="match status" value="1"/>
</dbReference>
<feature type="region of interest" description="Disordered" evidence="2">
    <location>
        <begin position="401"/>
        <end position="442"/>
    </location>
</feature>
<dbReference type="Proteomes" id="UP000193240">
    <property type="component" value="Unassembled WGS sequence"/>
</dbReference>
<evidence type="ECO:0000256" key="1">
    <source>
        <dbReference type="SAM" id="Coils"/>
    </source>
</evidence>
<feature type="region of interest" description="Disordered" evidence="2">
    <location>
        <begin position="340"/>
        <end position="362"/>
    </location>
</feature>
<dbReference type="InParanoid" id="A0A1Y2LZS2"/>
<feature type="compositionally biased region" description="Low complexity" evidence="2">
    <location>
        <begin position="584"/>
        <end position="595"/>
    </location>
</feature>
<evidence type="ECO:0000313" key="4">
    <source>
        <dbReference type="Proteomes" id="UP000193240"/>
    </source>
</evidence>
<dbReference type="GO" id="GO:0000793">
    <property type="term" value="C:condensed chromosome"/>
    <property type="evidence" value="ECO:0007669"/>
    <property type="project" value="TreeGrafter"/>
</dbReference>
<dbReference type="GO" id="GO:0003682">
    <property type="term" value="F:chromatin binding"/>
    <property type="evidence" value="ECO:0007669"/>
    <property type="project" value="TreeGrafter"/>
</dbReference>
<feature type="compositionally biased region" description="Basic and acidic residues" evidence="2">
    <location>
        <begin position="477"/>
        <end position="486"/>
    </location>
</feature>
<accession>A0A1Y2LZS2</accession>
<feature type="region of interest" description="Disordered" evidence="2">
    <location>
        <begin position="558"/>
        <end position="699"/>
    </location>
</feature>
<evidence type="ECO:0000256" key="2">
    <source>
        <dbReference type="SAM" id="MobiDB-lite"/>
    </source>
</evidence>
<dbReference type="GO" id="GO:0007076">
    <property type="term" value="P:mitotic chromosome condensation"/>
    <property type="evidence" value="ECO:0007669"/>
    <property type="project" value="TreeGrafter"/>
</dbReference>
<dbReference type="PANTHER" id="PTHR43941">
    <property type="entry name" value="STRUCTURAL MAINTENANCE OF CHROMOSOMES PROTEIN 2"/>
    <property type="match status" value="1"/>
</dbReference>
<dbReference type="GO" id="GO:0000785">
    <property type="term" value="C:chromatin"/>
    <property type="evidence" value="ECO:0007669"/>
    <property type="project" value="TreeGrafter"/>
</dbReference>
<keyword evidence="4" id="KW-1185">Reference proteome</keyword>
<organism evidence="3 4">
    <name type="scientific">Epicoccum nigrum</name>
    <name type="common">Soil fungus</name>
    <name type="synonym">Epicoccum purpurascens</name>
    <dbReference type="NCBI Taxonomy" id="105696"/>
    <lineage>
        <taxon>Eukaryota</taxon>
        <taxon>Fungi</taxon>
        <taxon>Dikarya</taxon>
        <taxon>Ascomycota</taxon>
        <taxon>Pezizomycotina</taxon>
        <taxon>Dothideomycetes</taxon>
        <taxon>Pleosporomycetidae</taxon>
        <taxon>Pleosporales</taxon>
        <taxon>Pleosporineae</taxon>
        <taxon>Didymellaceae</taxon>
        <taxon>Epicoccum</taxon>
    </lineage>
</organism>
<keyword evidence="1" id="KW-0175">Coiled coil</keyword>
<feature type="region of interest" description="Disordered" evidence="2">
    <location>
        <begin position="477"/>
        <end position="523"/>
    </location>
</feature>
<sequence>MLIGIEQSLEISYCIRYFKVGFWRNNSLYLLCWCSFASAPLHSPHTLGILWCFVYHLESRHRLSTPIAPPYKFSTSFSSNNAMAIAVDSDIDHSYEIKDLQHSLRSTSLELSLARSKHSIDVVVKDEEIRKLQVSHCLLASDNSDLHEQLEEEQARSDELENALDDALLNLDEQKAEGEAAQNQIRTQSREIANLKAELKALEDVTSDSDKILSEKLALSREISSLRPEVDHLRAQVESNSSLLSEKLALQRQLTTLQVELENEKRTSARTISKQGKKMEQDERLHSELEEVRRQLTAEKQERIKAEAAVASAEKAVEKVQADLESQQRATEKLEAKLEKLAKKDTKASKRDEANDAALDELRQELEQEKALRVKAEKALKRAGSDNTEIEQLREELELEQKARQKAEKALKKTSQQTDQADDAQKELEEQKRERKKQEKEYAKTLTELQGRNTILDDKLSAFREKLRTTKEKLKEKEAQLERVERAQTAPPAKEATKAAKNIRKRTAASVEPDTMLGTPGDTVAKRFKRGASVAAMAETSNFSLTPFMNRTTANITAGSPIVEEDEDEEEDAAPIKAPKLKASKPLAPAASVKANPKPRKKTALSSVLTSVDEETSDPSSTNAAPTKIPLKDADNGTTALKPKKDSKAKPRKSLMSFANFTEDPAPEKKKKRKLGGTNVGKTLFDEDGEDDALPQPAGLGALSSGKGLFAARALGKSVLGKGGNRPISGGFGAMSEEAFAFSPLKKERRRIGDSILK</sequence>
<feature type="coiled-coil region" evidence="1">
    <location>
        <begin position="143"/>
        <end position="205"/>
    </location>
</feature>
<feature type="compositionally biased region" description="Basic and acidic residues" evidence="2">
    <location>
        <begin position="423"/>
        <end position="442"/>
    </location>
</feature>
<dbReference type="EMBL" id="KZ107844">
    <property type="protein sequence ID" value="OSS49395.1"/>
    <property type="molecule type" value="Genomic_DNA"/>
</dbReference>
<gene>
    <name evidence="3" type="ORF">B5807_05367</name>
</gene>
<dbReference type="AlphaFoldDB" id="A0A1Y2LZS2"/>
<protein>
    <submittedName>
        <fullName evidence="3">Uncharacterized protein</fullName>
    </submittedName>
</protein>